<reference evidence="3" key="1">
    <citation type="journal article" date="2019" name="Int. J. Syst. Evol. Microbiol.">
        <title>The Global Catalogue of Microorganisms (GCM) 10K type strain sequencing project: providing services to taxonomists for standard genome sequencing and annotation.</title>
        <authorList>
            <consortium name="The Broad Institute Genomics Platform"/>
            <consortium name="The Broad Institute Genome Sequencing Center for Infectious Disease"/>
            <person name="Wu L."/>
            <person name="Ma J."/>
        </authorList>
    </citation>
    <scope>NUCLEOTIDE SEQUENCE [LARGE SCALE GENOMIC DNA]</scope>
    <source>
        <strain evidence="3">CECT 7184</strain>
    </source>
</reference>
<sequence length="126" mass="14353">MQVIDKGEYKISSLDVIEVEILTEESQDPEEEFELEVLVTQGDEKVNDANEVVFEVWKEGEKEESDMVEADEVNGGVYTAPYTVEEDGVYVMQPHVTARGMHRMPTHTILAGDVEEEHFTHVDHED</sequence>
<feature type="domain" description="YtkA-like" evidence="1">
    <location>
        <begin position="15"/>
        <end position="95"/>
    </location>
</feature>
<dbReference type="InterPro" id="IPR032693">
    <property type="entry name" value="YtkA-like_dom"/>
</dbReference>
<dbReference type="Proteomes" id="UP001596142">
    <property type="component" value="Unassembled WGS sequence"/>
</dbReference>
<comment type="caution">
    <text evidence="2">The sequence shown here is derived from an EMBL/GenBank/DDBJ whole genome shotgun (WGS) entry which is preliminary data.</text>
</comment>
<dbReference type="Pfam" id="PF13115">
    <property type="entry name" value="YtkA"/>
    <property type="match status" value="1"/>
</dbReference>
<dbReference type="EMBL" id="JBHSOZ010000003">
    <property type="protein sequence ID" value="MFC5711963.1"/>
    <property type="molecule type" value="Genomic_DNA"/>
</dbReference>
<dbReference type="RefSeq" id="WP_385938946.1">
    <property type="nucleotide sequence ID" value="NZ_JBHSOZ010000003.1"/>
</dbReference>
<protein>
    <submittedName>
        <fullName evidence="2">FixH family protein</fullName>
    </submittedName>
</protein>
<organism evidence="2 3">
    <name type="scientific">Thalassorhabdus alkalitolerans</name>
    <dbReference type="NCBI Taxonomy" id="2282697"/>
    <lineage>
        <taxon>Bacteria</taxon>
        <taxon>Bacillati</taxon>
        <taxon>Bacillota</taxon>
        <taxon>Bacilli</taxon>
        <taxon>Bacillales</taxon>
        <taxon>Bacillaceae</taxon>
        <taxon>Thalassorhabdus</taxon>
    </lineage>
</organism>
<proteinExistence type="predicted"/>
<evidence type="ECO:0000313" key="3">
    <source>
        <dbReference type="Proteomes" id="UP001596142"/>
    </source>
</evidence>
<gene>
    <name evidence="2" type="ORF">ACFPU1_04170</name>
</gene>
<keyword evidence="3" id="KW-1185">Reference proteome</keyword>
<evidence type="ECO:0000259" key="1">
    <source>
        <dbReference type="Pfam" id="PF13115"/>
    </source>
</evidence>
<accession>A0ABW0YHR3</accession>
<name>A0ABW0YHR3_9BACI</name>
<evidence type="ECO:0000313" key="2">
    <source>
        <dbReference type="EMBL" id="MFC5711963.1"/>
    </source>
</evidence>